<sequence length="292" mass="31904">MPKKRFHHIPLFSTRATATVSVALVLVILGIAALVGIAAHVLTQSVRDNMGFVIIFNDGVTADDISKITDGLKKCNSVSSTVYSSPDDILERWQKMVGEDENIMSLAGVNPFTPELEVKVTKEYACADSIQMLVAPINLMPQVSDVKVHNELIDSVNHTLHSVSLTLVCIAVALLVVSFVLIFNTVRLSVYSKRFLINTMQLVGATSGFIRRPFLMESVVNGAVAGVFASGIVAAMLYYCQMFAPSVKSVLEWRDAVMVMVAMIIIGMVICLVAAVFACNRYLSLSYDELYK</sequence>
<dbReference type="AlphaFoldDB" id="A0A4Z0UZW4"/>
<keyword evidence="15" id="KW-1185">Reference proteome</keyword>
<evidence type="ECO:0000256" key="4">
    <source>
        <dbReference type="ARBA" id="ARBA00022475"/>
    </source>
</evidence>
<dbReference type="InterPro" id="IPR004513">
    <property type="entry name" value="FtsX"/>
</dbReference>
<keyword evidence="7 11" id="KW-1133">Transmembrane helix</keyword>
<dbReference type="PANTHER" id="PTHR47755">
    <property type="entry name" value="CELL DIVISION PROTEIN FTSX"/>
    <property type="match status" value="1"/>
</dbReference>
<feature type="transmembrane region" description="Helical" evidence="11">
    <location>
        <begin position="219"/>
        <end position="239"/>
    </location>
</feature>
<dbReference type="InterPro" id="IPR040690">
    <property type="entry name" value="FtsX_ECD"/>
</dbReference>
<keyword evidence="8 10" id="KW-0472">Membrane</keyword>
<evidence type="ECO:0000259" key="12">
    <source>
        <dbReference type="Pfam" id="PF02687"/>
    </source>
</evidence>
<comment type="subcellular location">
    <subcellularLocation>
        <location evidence="1">Cell membrane</location>
        <topology evidence="1">Multi-pass membrane protein</topology>
    </subcellularLocation>
</comment>
<evidence type="ECO:0000256" key="1">
    <source>
        <dbReference type="ARBA" id="ARBA00004651"/>
    </source>
</evidence>
<gene>
    <name evidence="14" type="ORF">EZ315_10685</name>
</gene>
<dbReference type="GO" id="GO:0005886">
    <property type="term" value="C:plasma membrane"/>
    <property type="evidence" value="ECO:0007669"/>
    <property type="project" value="UniProtKB-SubCell"/>
</dbReference>
<dbReference type="Pfam" id="PF18075">
    <property type="entry name" value="FtsX_ECD"/>
    <property type="match status" value="1"/>
</dbReference>
<evidence type="ECO:0000259" key="13">
    <source>
        <dbReference type="Pfam" id="PF18075"/>
    </source>
</evidence>
<protein>
    <recommendedName>
        <fullName evidence="3 10">Cell division protein FtsX</fullName>
    </recommendedName>
</protein>
<evidence type="ECO:0000256" key="6">
    <source>
        <dbReference type="ARBA" id="ARBA00022692"/>
    </source>
</evidence>
<keyword evidence="6 11" id="KW-0812">Transmembrane</keyword>
<dbReference type="Pfam" id="PF02687">
    <property type="entry name" value="FtsX"/>
    <property type="match status" value="1"/>
</dbReference>
<dbReference type="GeneID" id="82150253"/>
<reference evidence="14 15" key="1">
    <citation type="submission" date="2019-02" db="EMBL/GenBank/DDBJ databases">
        <title>Isolation and identification of novel species under the genus Muribaculum.</title>
        <authorList>
            <person name="Miyake S."/>
            <person name="Ding Y."/>
            <person name="Low A."/>
            <person name="Soh M."/>
            <person name="Seedorf H."/>
        </authorList>
    </citation>
    <scope>NUCLEOTIDE SEQUENCE [LARGE SCALE GENOMIC DNA]</scope>
    <source>
        <strain evidence="14 15">TLL-A3</strain>
    </source>
</reference>
<evidence type="ECO:0000256" key="7">
    <source>
        <dbReference type="ARBA" id="ARBA00022989"/>
    </source>
</evidence>
<evidence type="ECO:0000256" key="11">
    <source>
        <dbReference type="SAM" id="Phobius"/>
    </source>
</evidence>
<feature type="domain" description="ABC3 transporter permease C-terminal" evidence="12">
    <location>
        <begin position="169"/>
        <end position="280"/>
    </location>
</feature>
<feature type="transmembrane region" description="Helical" evidence="11">
    <location>
        <begin position="20"/>
        <end position="42"/>
    </location>
</feature>
<keyword evidence="5 10" id="KW-0132">Cell division</keyword>
<feature type="transmembrane region" description="Helical" evidence="11">
    <location>
        <begin position="165"/>
        <end position="186"/>
    </location>
</feature>
<proteinExistence type="inferred from homology"/>
<feature type="transmembrane region" description="Helical" evidence="11">
    <location>
        <begin position="259"/>
        <end position="283"/>
    </location>
</feature>
<name>A0A4Z0UZW4_9BACT</name>
<evidence type="ECO:0000313" key="14">
    <source>
        <dbReference type="EMBL" id="TGG36329.1"/>
    </source>
</evidence>
<evidence type="ECO:0000256" key="5">
    <source>
        <dbReference type="ARBA" id="ARBA00022618"/>
    </source>
</evidence>
<dbReference type="InterPro" id="IPR003838">
    <property type="entry name" value="ABC3_permease_C"/>
</dbReference>
<feature type="domain" description="FtsX extracellular" evidence="13">
    <location>
        <begin position="54"/>
        <end position="146"/>
    </location>
</feature>
<dbReference type="GO" id="GO:0051301">
    <property type="term" value="P:cell division"/>
    <property type="evidence" value="ECO:0007669"/>
    <property type="project" value="UniProtKB-KW"/>
</dbReference>
<dbReference type="EMBL" id="SJSA01000002">
    <property type="protein sequence ID" value="TGG36329.1"/>
    <property type="molecule type" value="Genomic_DNA"/>
</dbReference>
<organism evidence="14 15">
    <name type="scientific">Duncaniella freteri</name>
    <dbReference type="NCBI Taxonomy" id="2530391"/>
    <lineage>
        <taxon>Bacteria</taxon>
        <taxon>Pseudomonadati</taxon>
        <taxon>Bacteroidota</taxon>
        <taxon>Bacteroidia</taxon>
        <taxon>Bacteroidales</taxon>
        <taxon>Muribaculaceae</taxon>
        <taxon>Duncaniella</taxon>
    </lineage>
</organism>
<comment type="similarity">
    <text evidence="2 10">Belongs to the ABC-4 integral membrane protein family. FtsX subfamily.</text>
</comment>
<evidence type="ECO:0000256" key="9">
    <source>
        <dbReference type="ARBA" id="ARBA00023306"/>
    </source>
</evidence>
<evidence type="ECO:0000256" key="10">
    <source>
        <dbReference type="PIRNR" id="PIRNR003097"/>
    </source>
</evidence>
<comment type="caution">
    <text evidence="14">The sequence shown here is derived from an EMBL/GenBank/DDBJ whole genome shotgun (WGS) entry which is preliminary data.</text>
</comment>
<dbReference type="PIRSF" id="PIRSF003097">
    <property type="entry name" value="FtsX"/>
    <property type="match status" value="1"/>
</dbReference>
<evidence type="ECO:0000256" key="2">
    <source>
        <dbReference type="ARBA" id="ARBA00007379"/>
    </source>
</evidence>
<accession>A0A4Z0UZW4</accession>
<evidence type="ECO:0000256" key="8">
    <source>
        <dbReference type="ARBA" id="ARBA00023136"/>
    </source>
</evidence>
<evidence type="ECO:0000256" key="3">
    <source>
        <dbReference type="ARBA" id="ARBA00021907"/>
    </source>
</evidence>
<keyword evidence="9 10" id="KW-0131">Cell cycle</keyword>
<keyword evidence="4 10" id="KW-1003">Cell membrane</keyword>
<dbReference type="Gene3D" id="3.30.70.3040">
    <property type="match status" value="1"/>
</dbReference>
<dbReference type="PANTHER" id="PTHR47755:SF1">
    <property type="entry name" value="CELL DIVISION PROTEIN FTSX"/>
    <property type="match status" value="1"/>
</dbReference>
<evidence type="ECO:0000313" key="15">
    <source>
        <dbReference type="Proteomes" id="UP000297635"/>
    </source>
</evidence>
<dbReference type="Proteomes" id="UP000297635">
    <property type="component" value="Unassembled WGS sequence"/>
</dbReference>
<dbReference type="RefSeq" id="WP_135472068.1">
    <property type="nucleotide sequence ID" value="NZ_CASCNC010000013.1"/>
</dbReference>